<name>A0ABU0JH42_9HYPH</name>
<protein>
    <submittedName>
        <fullName evidence="1">Uncharacterized protein</fullName>
    </submittedName>
</protein>
<dbReference type="EMBL" id="JAUSVX010000012">
    <property type="protein sequence ID" value="MDQ0472442.1"/>
    <property type="molecule type" value="Genomic_DNA"/>
</dbReference>
<evidence type="ECO:0000313" key="2">
    <source>
        <dbReference type="Proteomes" id="UP001242480"/>
    </source>
</evidence>
<keyword evidence="2" id="KW-1185">Reference proteome</keyword>
<comment type="caution">
    <text evidence="1">The sequence shown here is derived from an EMBL/GenBank/DDBJ whole genome shotgun (WGS) entry which is preliminary data.</text>
</comment>
<proteinExistence type="predicted"/>
<sequence>MTTPDDEDICPLTAEEIEATSGAETPMVTFMQFGDVTLGITATSTSHGLAWKGPVD</sequence>
<evidence type="ECO:0000313" key="1">
    <source>
        <dbReference type="EMBL" id="MDQ0472442.1"/>
    </source>
</evidence>
<accession>A0ABU0JH42</accession>
<reference evidence="1 2" key="1">
    <citation type="submission" date="2023-07" db="EMBL/GenBank/DDBJ databases">
        <title>Genomic Encyclopedia of Type Strains, Phase IV (KMG-IV): sequencing the most valuable type-strain genomes for metagenomic binning, comparative biology and taxonomic classification.</title>
        <authorList>
            <person name="Goeker M."/>
        </authorList>
    </citation>
    <scope>NUCLEOTIDE SEQUENCE [LARGE SCALE GENOMIC DNA]</scope>
    <source>
        <strain evidence="1 2">DSM 19619</strain>
    </source>
</reference>
<organism evidence="1 2">
    <name type="scientific">Labrys wisconsinensis</name>
    <dbReference type="NCBI Taxonomy" id="425677"/>
    <lineage>
        <taxon>Bacteria</taxon>
        <taxon>Pseudomonadati</taxon>
        <taxon>Pseudomonadota</taxon>
        <taxon>Alphaproteobacteria</taxon>
        <taxon>Hyphomicrobiales</taxon>
        <taxon>Xanthobacteraceae</taxon>
        <taxon>Labrys</taxon>
    </lineage>
</organism>
<dbReference type="RefSeq" id="WP_307279276.1">
    <property type="nucleotide sequence ID" value="NZ_JAUSVX010000012.1"/>
</dbReference>
<gene>
    <name evidence="1" type="ORF">QO011_005471</name>
</gene>
<dbReference type="Proteomes" id="UP001242480">
    <property type="component" value="Unassembled WGS sequence"/>
</dbReference>